<dbReference type="Proteomes" id="UP001156708">
    <property type="component" value="Unassembled WGS sequence"/>
</dbReference>
<evidence type="ECO:0000313" key="2">
    <source>
        <dbReference type="Proteomes" id="UP001156708"/>
    </source>
</evidence>
<proteinExistence type="predicted"/>
<dbReference type="AlphaFoldDB" id="A0AA37SKU9"/>
<accession>A0AA37SKU9</accession>
<evidence type="ECO:0008006" key="3">
    <source>
        <dbReference type="Google" id="ProtNLM"/>
    </source>
</evidence>
<name>A0AA37SKU9_9PROT</name>
<evidence type="ECO:0000313" key="1">
    <source>
        <dbReference type="EMBL" id="GLQ86071.1"/>
    </source>
</evidence>
<keyword evidence="2" id="KW-1185">Reference proteome</keyword>
<protein>
    <recommendedName>
        <fullName evidence="3">Transposase IS4-like domain-containing protein</fullName>
    </recommendedName>
</protein>
<sequence>MNTKRHAVTDQNGRPLNFFMTAGQVSDYAGASALRNILPMVQWMLAARSYDADWFRDARRLLLSNLPRYNPHLLPMRSELRAGSPYV</sequence>
<organism evidence="1 2">
    <name type="scientific">Gluconobacter sphaericus NBRC 12467</name>
    <dbReference type="NCBI Taxonomy" id="1307951"/>
    <lineage>
        <taxon>Bacteria</taxon>
        <taxon>Pseudomonadati</taxon>
        <taxon>Pseudomonadota</taxon>
        <taxon>Alphaproteobacteria</taxon>
        <taxon>Acetobacterales</taxon>
        <taxon>Acetobacteraceae</taxon>
        <taxon>Gluconobacter</taxon>
    </lineage>
</organism>
<comment type="caution">
    <text evidence="1">The sequence shown here is derived from an EMBL/GenBank/DDBJ whole genome shotgun (WGS) entry which is preliminary data.</text>
</comment>
<reference evidence="2" key="1">
    <citation type="journal article" date="2019" name="Int. J. Syst. Evol. Microbiol.">
        <title>The Global Catalogue of Microorganisms (GCM) 10K type strain sequencing project: providing services to taxonomists for standard genome sequencing and annotation.</title>
        <authorList>
            <consortium name="The Broad Institute Genomics Platform"/>
            <consortium name="The Broad Institute Genome Sequencing Center for Infectious Disease"/>
            <person name="Wu L."/>
            <person name="Ma J."/>
        </authorList>
    </citation>
    <scope>NUCLEOTIDE SEQUENCE [LARGE SCALE GENOMIC DNA]</scope>
    <source>
        <strain evidence="2">NBRC 12467</strain>
    </source>
</reference>
<gene>
    <name evidence="1" type="ORF">GCM10007872_29810</name>
</gene>
<dbReference type="EMBL" id="BSNZ01000032">
    <property type="protein sequence ID" value="GLQ86071.1"/>
    <property type="molecule type" value="Genomic_DNA"/>
</dbReference>